<dbReference type="InterPro" id="IPR007630">
    <property type="entry name" value="RNA_pol_sigma70_r4"/>
</dbReference>
<protein>
    <submittedName>
        <fullName evidence="6">Sigma-70 family RNA polymerase sigma factor</fullName>
    </submittedName>
</protein>
<dbReference type="PANTHER" id="PTHR30385:SF4">
    <property type="entry name" value="RNA POLYMERASE SIGMA-E FACTOR"/>
    <property type="match status" value="1"/>
</dbReference>
<evidence type="ECO:0000256" key="1">
    <source>
        <dbReference type="ARBA" id="ARBA00023015"/>
    </source>
</evidence>
<dbReference type="OrthoDB" id="5198579at2"/>
<evidence type="ECO:0000313" key="6">
    <source>
        <dbReference type="EMBL" id="TGN62688.1"/>
    </source>
</evidence>
<dbReference type="AlphaFoldDB" id="A0A4Z1CCI3"/>
<sequence length="58" mass="6628">MRQLSARDRRIVYLRFYEERSQGEIGEAVGLSQAQVSRVLNRILKDIRNVLGGELPVA</sequence>
<dbReference type="InterPro" id="IPR014284">
    <property type="entry name" value="RNA_pol_sigma-70_dom"/>
</dbReference>
<dbReference type="SUPFAM" id="SSF88659">
    <property type="entry name" value="Sigma3 and sigma4 domains of RNA polymerase sigma factors"/>
    <property type="match status" value="1"/>
</dbReference>
<dbReference type="EMBL" id="SRRO01000001">
    <property type="protein sequence ID" value="TGN62688.1"/>
    <property type="molecule type" value="Genomic_DNA"/>
</dbReference>
<evidence type="ECO:0000256" key="2">
    <source>
        <dbReference type="ARBA" id="ARBA00023082"/>
    </source>
</evidence>
<keyword evidence="1" id="KW-0805">Transcription regulation</keyword>
<organism evidence="6 7">
    <name type="scientific">Nocardioides eburneiflavus</name>
    <dbReference type="NCBI Taxonomy" id="2518372"/>
    <lineage>
        <taxon>Bacteria</taxon>
        <taxon>Bacillati</taxon>
        <taxon>Actinomycetota</taxon>
        <taxon>Actinomycetes</taxon>
        <taxon>Propionibacteriales</taxon>
        <taxon>Nocardioidaceae</taxon>
        <taxon>Nocardioides</taxon>
    </lineage>
</organism>
<evidence type="ECO:0000259" key="5">
    <source>
        <dbReference type="Pfam" id="PF04545"/>
    </source>
</evidence>
<accession>A0A4Z1CCI3</accession>
<feature type="domain" description="RNA polymerase sigma-70 region 4" evidence="5">
    <location>
        <begin position="1"/>
        <end position="48"/>
    </location>
</feature>
<keyword evidence="7" id="KW-1185">Reference proteome</keyword>
<dbReference type="CDD" id="cd06171">
    <property type="entry name" value="Sigma70_r4"/>
    <property type="match status" value="1"/>
</dbReference>
<evidence type="ECO:0000256" key="3">
    <source>
        <dbReference type="ARBA" id="ARBA00023125"/>
    </source>
</evidence>
<dbReference type="GO" id="GO:0016987">
    <property type="term" value="F:sigma factor activity"/>
    <property type="evidence" value="ECO:0007669"/>
    <property type="project" value="UniProtKB-KW"/>
</dbReference>
<evidence type="ECO:0000256" key="4">
    <source>
        <dbReference type="ARBA" id="ARBA00023163"/>
    </source>
</evidence>
<comment type="caution">
    <text evidence="6">The sequence shown here is derived from an EMBL/GenBank/DDBJ whole genome shotgun (WGS) entry which is preliminary data.</text>
</comment>
<dbReference type="Gene3D" id="1.20.140.160">
    <property type="match status" value="1"/>
</dbReference>
<dbReference type="Pfam" id="PF04545">
    <property type="entry name" value="Sigma70_r4"/>
    <property type="match status" value="1"/>
</dbReference>
<name>A0A4Z1CCI3_9ACTN</name>
<proteinExistence type="predicted"/>
<dbReference type="NCBIfam" id="TIGR02937">
    <property type="entry name" value="sigma70-ECF"/>
    <property type="match status" value="1"/>
</dbReference>
<dbReference type="GO" id="GO:0003677">
    <property type="term" value="F:DNA binding"/>
    <property type="evidence" value="ECO:0007669"/>
    <property type="project" value="UniProtKB-KW"/>
</dbReference>
<gene>
    <name evidence="6" type="ORF">EXE59_00995</name>
</gene>
<dbReference type="Proteomes" id="UP000297496">
    <property type="component" value="Unassembled WGS sequence"/>
</dbReference>
<dbReference type="GO" id="GO:0006352">
    <property type="term" value="P:DNA-templated transcription initiation"/>
    <property type="evidence" value="ECO:0007669"/>
    <property type="project" value="InterPro"/>
</dbReference>
<keyword evidence="2" id="KW-0731">Sigma factor</keyword>
<keyword evidence="3" id="KW-0238">DNA-binding</keyword>
<dbReference type="PANTHER" id="PTHR30385">
    <property type="entry name" value="SIGMA FACTOR F FLAGELLAR"/>
    <property type="match status" value="1"/>
</dbReference>
<reference evidence="6 7" key="1">
    <citation type="submission" date="2019-04" db="EMBL/GenBank/DDBJ databases">
        <title>Three New Species of Nocardioides, Nocardioides euryhalodurans sp. nov., Nocardioides seonyuensis sp. nov. and Nocardioides eburneoflavus sp. nov. Isolated from Soil.</title>
        <authorList>
            <person name="Roh S.G."/>
            <person name="Lee C."/>
            <person name="Kim M.-K."/>
            <person name="Kim S.B."/>
        </authorList>
    </citation>
    <scope>NUCLEOTIDE SEQUENCE [LARGE SCALE GENOMIC DNA]</scope>
    <source>
        <strain evidence="6 7">MMS17-SY213</strain>
    </source>
</reference>
<dbReference type="RefSeq" id="WP_135837236.1">
    <property type="nucleotide sequence ID" value="NZ_SRRO01000001.1"/>
</dbReference>
<evidence type="ECO:0000313" key="7">
    <source>
        <dbReference type="Proteomes" id="UP000297496"/>
    </source>
</evidence>
<dbReference type="InterPro" id="IPR013324">
    <property type="entry name" value="RNA_pol_sigma_r3/r4-like"/>
</dbReference>
<keyword evidence="4" id="KW-0804">Transcription</keyword>